<evidence type="ECO:0000256" key="3">
    <source>
        <dbReference type="ARBA" id="ARBA00023082"/>
    </source>
</evidence>
<dbReference type="InterPro" id="IPR007627">
    <property type="entry name" value="RNA_pol_sigma70_r2"/>
</dbReference>
<dbReference type="InterPro" id="IPR013324">
    <property type="entry name" value="RNA_pol_sigma_r3/r4-like"/>
</dbReference>
<name>A0A658R3G0_9BURK</name>
<evidence type="ECO:0000256" key="2">
    <source>
        <dbReference type="ARBA" id="ARBA00023015"/>
    </source>
</evidence>
<evidence type="ECO:0000313" key="7">
    <source>
        <dbReference type="EMBL" id="SAL46222.1"/>
    </source>
</evidence>
<dbReference type="InterPro" id="IPR039425">
    <property type="entry name" value="RNA_pol_sigma-70-like"/>
</dbReference>
<dbReference type="NCBIfam" id="NF008888">
    <property type="entry name" value="PRK11922.1"/>
    <property type="match status" value="1"/>
</dbReference>
<reference evidence="7 8" key="1">
    <citation type="submission" date="2016-01" db="EMBL/GenBank/DDBJ databases">
        <authorList>
            <person name="Peeters C."/>
        </authorList>
    </citation>
    <scope>NUCLEOTIDE SEQUENCE [LARGE SCALE GENOMIC DNA]</scope>
    <source>
        <strain evidence="7">LMG 29315</strain>
    </source>
</reference>
<dbReference type="SUPFAM" id="SSF88946">
    <property type="entry name" value="Sigma2 domain of RNA polymerase sigma factors"/>
    <property type="match status" value="1"/>
</dbReference>
<feature type="domain" description="RNA polymerase sigma factor 70 region 4 type 2" evidence="6">
    <location>
        <begin position="142"/>
        <end position="193"/>
    </location>
</feature>
<dbReference type="Gene3D" id="1.10.10.10">
    <property type="entry name" value="Winged helix-like DNA-binding domain superfamily/Winged helix DNA-binding domain"/>
    <property type="match status" value="1"/>
</dbReference>
<dbReference type="InterPro" id="IPR013325">
    <property type="entry name" value="RNA_pol_sigma_r2"/>
</dbReference>
<dbReference type="EMBL" id="FCNV02000014">
    <property type="protein sequence ID" value="SAL46222.1"/>
    <property type="molecule type" value="Genomic_DNA"/>
</dbReference>
<keyword evidence="2" id="KW-0805">Transcription regulation</keyword>
<protein>
    <submittedName>
        <fullName evidence="7">RNA polymerase sigma factor</fullName>
    </submittedName>
</protein>
<dbReference type="PANTHER" id="PTHR43133:SF51">
    <property type="entry name" value="RNA POLYMERASE SIGMA FACTOR"/>
    <property type="match status" value="1"/>
</dbReference>
<dbReference type="GO" id="GO:0006352">
    <property type="term" value="P:DNA-templated transcription initiation"/>
    <property type="evidence" value="ECO:0007669"/>
    <property type="project" value="InterPro"/>
</dbReference>
<dbReference type="InterPro" id="IPR036388">
    <property type="entry name" value="WH-like_DNA-bd_sf"/>
</dbReference>
<keyword evidence="3" id="KW-0731">Sigma factor</keyword>
<sequence length="232" mass="26256">MKTTTTMSLAAETTDDDLGIARRIAAGDRAAFALLMRRHNRRLYRMARATLRNDADAEDALQDAYLHAYRSMNQFRGDSQLFTWLSRLVLNECFGRLRRTARRQNVIPMVESPDFIEPADAMVTRDDNAPDQALARSQVRALLESKLDELPELFRVVFVLRSIEEMSVEETAQCLSIPEATVRSRHFRARSMLRESLAQALDLAERDVFEFGGTRCDRVVANVLSKLSGGAS</sequence>
<dbReference type="GO" id="GO:0003677">
    <property type="term" value="F:DNA binding"/>
    <property type="evidence" value="ECO:0007669"/>
    <property type="project" value="InterPro"/>
</dbReference>
<organism evidence="7 8">
    <name type="scientific">Caballeronia concitans</name>
    <dbReference type="NCBI Taxonomy" id="1777133"/>
    <lineage>
        <taxon>Bacteria</taxon>
        <taxon>Pseudomonadati</taxon>
        <taxon>Pseudomonadota</taxon>
        <taxon>Betaproteobacteria</taxon>
        <taxon>Burkholderiales</taxon>
        <taxon>Burkholderiaceae</taxon>
        <taxon>Caballeronia</taxon>
    </lineage>
</organism>
<evidence type="ECO:0000259" key="5">
    <source>
        <dbReference type="Pfam" id="PF04542"/>
    </source>
</evidence>
<keyword evidence="4" id="KW-0804">Transcription</keyword>
<dbReference type="GO" id="GO:0016987">
    <property type="term" value="F:sigma factor activity"/>
    <property type="evidence" value="ECO:0007669"/>
    <property type="project" value="UniProtKB-KW"/>
</dbReference>
<evidence type="ECO:0000259" key="6">
    <source>
        <dbReference type="Pfam" id="PF08281"/>
    </source>
</evidence>
<accession>A0A658R3G0</accession>
<comment type="similarity">
    <text evidence="1">Belongs to the sigma-70 factor family. ECF subfamily.</text>
</comment>
<dbReference type="Proteomes" id="UP000198263">
    <property type="component" value="Unassembled WGS sequence"/>
</dbReference>
<dbReference type="Gene3D" id="1.10.1740.10">
    <property type="match status" value="1"/>
</dbReference>
<dbReference type="InterPro" id="IPR013249">
    <property type="entry name" value="RNA_pol_sigma70_r4_t2"/>
</dbReference>
<feature type="domain" description="RNA polymerase sigma-70 region 2" evidence="5">
    <location>
        <begin position="35"/>
        <end position="103"/>
    </location>
</feature>
<dbReference type="PANTHER" id="PTHR43133">
    <property type="entry name" value="RNA POLYMERASE ECF-TYPE SIGMA FACTO"/>
    <property type="match status" value="1"/>
</dbReference>
<dbReference type="Pfam" id="PF04542">
    <property type="entry name" value="Sigma70_r2"/>
    <property type="match status" value="1"/>
</dbReference>
<gene>
    <name evidence="7" type="ORF">AWB72_04826</name>
</gene>
<evidence type="ECO:0000256" key="1">
    <source>
        <dbReference type="ARBA" id="ARBA00010641"/>
    </source>
</evidence>
<dbReference type="CDD" id="cd06171">
    <property type="entry name" value="Sigma70_r4"/>
    <property type="match status" value="1"/>
</dbReference>
<keyword evidence="8" id="KW-1185">Reference proteome</keyword>
<dbReference type="SUPFAM" id="SSF88659">
    <property type="entry name" value="Sigma3 and sigma4 domains of RNA polymerase sigma factors"/>
    <property type="match status" value="1"/>
</dbReference>
<evidence type="ECO:0000313" key="8">
    <source>
        <dbReference type="Proteomes" id="UP000198263"/>
    </source>
</evidence>
<dbReference type="AlphaFoldDB" id="A0A658R3G0"/>
<proteinExistence type="inferred from homology"/>
<dbReference type="Pfam" id="PF08281">
    <property type="entry name" value="Sigma70_r4_2"/>
    <property type="match status" value="1"/>
</dbReference>
<dbReference type="NCBIfam" id="TIGR02937">
    <property type="entry name" value="sigma70-ECF"/>
    <property type="match status" value="1"/>
</dbReference>
<dbReference type="InterPro" id="IPR014284">
    <property type="entry name" value="RNA_pol_sigma-70_dom"/>
</dbReference>
<dbReference type="OrthoDB" id="9780326at2"/>
<evidence type="ECO:0000256" key="4">
    <source>
        <dbReference type="ARBA" id="ARBA00023163"/>
    </source>
</evidence>
<comment type="caution">
    <text evidence="7">The sequence shown here is derived from an EMBL/GenBank/DDBJ whole genome shotgun (WGS) entry which is preliminary data.</text>
</comment>